<dbReference type="EMBL" id="BK032517">
    <property type="protein sequence ID" value="DAF45677.1"/>
    <property type="molecule type" value="Genomic_DNA"/>
</dbReference>
<protein>
    <submittedName>
        <fullName evidence="1">Uncharacterized protein</fullName>
    </submittedName>
</protein>
<organism evidence="1">
    <name type="scientific">Siphoviridae sp. ctJ7x27</name>
    <dbReference type="NCBI Taxonomy" id="2827835"/>
    <lineage>
        <taxon>Viruses</taxon>
        <taxon>Duplodnaviria</taxon>
        <taxon>Heunggongvirae</taxon>
        <taxon>Uroviricota</taxon>
        <taxon>Caudoviricetes</taxon>
    </lineage>
</organism>
<sequence length="64" mass="7160">MSVIDIVAITERIEGLYRLHTAAILQDNSQLAEQYREDIHASIDILLDARALNIIHTLSSSGRD</sequence>
<reference evidence="1" key="1">
    <citation type="journal article" date="2021" name="Proc. Natl. Acad. Sci. U.S.A.">
        <title>A Catalog of Tens of Thousands of Viruses from Human Metagenomes Reveals Hidden Associations with Chronic Diseases.</title>
        <authorList>
            <person name="Tisza M.J."/>
            <person name="Buck C.B."/>
        </authorList>
    </citation>
    <scope>NUCLEOTIDE SEQUENCE</scope>
    <source>
        <strain evidence="1">CtJ7x27</strain>
    </source>
</reference>
<evidence type="ECO:0000313" key="1">
    <source>
        <dbReference type="EMBL" id="DAF45677.1"/>
    </source>
</evidence>
<name>A0A8S5S3R8_9CAUD</name>
<accession>A0A8S5S3R8</accession>
<proteinExistence type="predicted"/>